<proteinExistence type="predicted"/>
<name>A0A7S3JH15_9SPIT</name>
<reference evidence="1" key="1">
    <citation type="submission" date="2021-01" db="EMBL/GenBank/DDBJ databases">
        <authorList>
            <person name="Corre E."/>
            <person name="Pelletier E."/>
            <person name="Niang G."/>
            <person name="Scheremetjew M."/>
            <person name="Finn R."/>
            <person name="Kale V."/>
            <person name="Holt S."/>
            <person name="Cochrane G."/>
            <person name="Meng A."/>
            <person name="Brown T."/>
            <person name="Cohen L."/>
        </authorList>
    </citation>
    <scope>NUCLEOTIDE SEQUENCE</scope>
    <source>
        <strain evidence="1">FSP1.4</strain>
    </source>
</reference>
<protein>
    <submittedName>
        <fullName evidence="1">Uncharacterized protein</fullName>
    </submittedName>
</protein>
<gene>
    <name evidence="1" type="ORF">EHAR0213_LOCUS12343</name>
</gene>
<dbReference type="EMBL" id="HBII01029712">
    <property type="protein sequence ID" value="CAE0353427.1"/>
    <property type="molecule type" value="Transcribed_RNA"/>
</dbReference>
<organism evidence="1">
    <name type="scientific">Euplotes harpa</name>
    <dbReference type="NCBI Taxonomy" id="151035"/>
    <lineage>
        <taxon>Eukaryota</taxon>
        <taxon>Sar</taxon>
        <taxon>Alveolata</taxon>
        <taxon>Ciliophora</taxon>
        <taxon>Intramacronucleata</taxon>
        <taxon>Spirotrichea</taxon>
        <taxon>Hypotrichia</taxon>
        <taxon>Euplotida</taxon>
        <taxon>Euplotidae</taxon>
        <taxon>Euplotes</taxon>
    </lineage>
</organism>
<dbReference type="AlphaFoldDB" id="A0A7S3JH15"/>
<sequence>MEESSTRSGLKQTLNVALQPTVKRPKSKMSTRMLQSDVSKWIHKQTVGVVSPSEDKLSKDEKIEYFIRIIKRKKTIFQNICTPQNLKMRKNDIRSVSRNRAADQLISAPISGVDSCNNSKTILSKESYVIGMKSYLGCTRNKIMFNDLESQKRRFNFSPLPVPNLK</sequence>
<accession>A0A7S3JH15</accession>
<evidence type="ECO:0000313" key="1">
    <source>
        <dbReference type="EMBL" id="CAE0353427.1"/>
    </source>
</evidence>